<feature type="domain" description="HTH cro/C1-type" evidence="1">
    <location>
        <begin position="18"/>
        <end position="71"/>
    </location>
</feature>
<dbReference type="OrthoDB" id="5177725at2"/>
<dbReference type="PROSITE" id="PS50943">
    <property type="entry name" value="HTH_CROC1"/>
    <property type="match status" value="1"/>
</dbReference>
<dbReference type="GO" id="GO:0003677">
    <property type="term" value="F:DNA binding"/>
    <property type="evidence" value="ECO:0007669"/>
    <property type="project" value="InterPro"/>
</dbReference>
<dbReference type="Gene3D" id="1.10.260.40">
    <property type="entry name" value="lambda repressor-like DNA-binding domains"/>
    <property type="match status" value="1"/>
</dbReference>
<dbReference type="Proteomes" id="UP000251891">
    <property type="component" value="Unassembled WGS sequence"/>
</dbReference>
<accession>A0A365H3V0</accession>
<name>A0A365H3V0_9ACTN</name>
<dbReference type="AlphaFoldDB" id="A0A365H3V0"/>
<protein>
    <submittedName>
        <fullName evidence="2">XRE family transcriptional regulator</fullName>
    </submittedName>
</protein>
<dbReference type="Pfam" id="PF19054">
    <property type="entry name" value="DUF5753"/>
    <property type="match status" value="1"/>
</dbReference>
<comment type="caution">
    <text evidence="2">The sequence shown here is derived from an EMBL/GenBank/DDBJ whole genome shotgun (WGS) entry which is preliminary data.</text>
</comment>
<dbReference type="Pfam" id="PF13560">
    <property type="entry name" value="HTH_31"/>
    <property type="match status" value="1"/>
</dbReference>
<dbReference type="RefSeq" id="WP_111869201.1">
    <property type="nucleotide sequence ID" value="NZ_QLYX01000008.1"/>
</dbReference>
<dbReference type="InterPro" id="IPR043917">
    <property type="entry name" value="DUF5753"/>
</dbReference>
<proteinExistence type="predicted"/>
<dbReference type="SMART" id="SM00530">
    <property type="entry name" value="HTH_XRE"/>
    <property type="match status" value="1"/>
</dbReference>
<evidence type="ECO:0000313" key="3">
    <source>
        <dbReference type="Proteomes" id="UP000251891"/>
    </source>
</evidence>
<dbReference type="EMBL" id="QLYX01000008">
    <property type="protein sequence ID" value="RAY13662.1"/>
    <property type="molecule type" value="Genomic_DNA"/>
</dbReference>
<sequence>MAATQSPTVHQRRLRAELRKARENSSQTQEQVATALEWSLSKVIRIEAGTVGISTTDLRALLAHYGVADERITEIVALARSARERAWWSSYRKALSQPYTDMIGYESAASILRHFQPLVVPGLLQTSDYAEAITHGLLRPENRSRSEQLIEVRMRRQELLEQPDPPQFYFVIDEAVVHRHVGGQNVMRNQIRRLVELASLPHVTIEVVPFTAGAHMGLGGAFTIIEFPDPEDDDVLSLESERGSVTTRDLHDEVTHYREVFEDLRRVSLRPEGSAVLLSRLADEI</sequence>
<dbReference type="SUPFAM" id="SSF47413">
    <property type="entry name" value="lambda repressor-like DNA-binding domains"/>
    <property type="match status" value="1"/>
</dbReference>
<reference evidence="2 3" key="1">
    <citation type="submission" date="2018-06" db="EMBL/GenBank/DDBJ databases">
        <title>Actinomadura craniellae sp. nov. isolated from marine sponge Craniella sp.</title>
        <authorList>
            <person name="Li L."/>
            <person name="Xu Q.H."/>
            <person name="Lin H.W."/>
            <person name="Lu Y.H."/>
        </authorList>
    </citation>
    <scope>NUCLEOTIDE SEQUENCE [LARGE SCALE GENOMIC DNA]</scope>
    <source>
        <strain evidence="2 3">LHW63021</strain>
    </source>
</reference>
<evidence type="ECO:0000313" key="2">
    <source>
        <dbReference type="EMBL" id="RAY13662.1"/>
    </source>
</evidence>
<dbReference type="InterPro" id="IPR001387">
    <property type="entry name" value="Cro/C1-type_HTH"/>
</dbReference>
<organism evidence="2 3">
    <name type="scientific">Actinomadura craniellae</name>
    <dbReference type="NCBI Taxonomy" id="2231787"/>
    <lineage>
        <taxon>Bacteria</taxon>
        <taxon>Bacillati</taxon>
        <taxon>Actinomycetota</taxon>
        <taxon>Actinomycetes</taxon>
        <taxon>Streptosporangiales</taxon>
        <taxon>Thermomonosporaceae</taxon>
        <taxon>Actinomadura</taxon>
    </lineage>
</organism>
<keyword evidence="3" id="KW-1185">Reference proteome</keyword>
<evidence type="ECO:0000259" key="1">
    <source>
        <dbReference type="PROSITE" id="PS50943"/>
    </source>
</evidence>
<dbReference type="InterPro" id="IPR010982">
    <property type="entry name" value="Lambda_DNA-bd_dom_sf"/>
</dbReference>
<dbReference type="CDD" id="cd00093">
    <property type="entry name" value="HTH_XRE"/>
    <property type="match status" value="1"/>
</dbReference>
<gene>
    <name evidence="2" type="ORF">DPM19_18520</name>
</gene>